<reference evidence="2 4" key="1">
    <citation type="submission" date="2019-05" db="EMBL/GenBank/DDBJ databases">
        <title>Mumia sp. nov., isolated from the intestinal contents of plateau pika (Ochotona curzoniae) in the Qinghai-Tibet plateau of China.</title>
        <authorList>
            <person name="Tian Z."/>
        </authorList>
    </citation>
    <scope>NUCLEOTIDE SEQUENCE [LARGE SCALE GENOMIC DNA]</scope>
    <source>
        <strain evidence="4">527</strain>
        <strain evidence="2">Z527</strain>
    </source>
</reference>
<evidence type="ECO:0000313" key="3">
    <source>
        <dbReference type="EMBL" id="TNC46346.1"/>
    </source>
</evidence>
<dbReference type="EMBL" id="VDFR01000057">
    <property type="protein sequence ID" value="TNC46346.1"/>
    <property type="molecule type" value="Genomic_DNA"/>
</dbReference>
<accession>A0A5C4MEW5</accession>
<keyword evidence="1" id="KW-1133">Transmembrane helix</keyword>
<evidence type="ECO:0000313" key="4">
    <source>
        <dbReference type="Proteomes" id="UP000306740"/>
    </source>
</evidence>
<dbReference type="Proteomes" id="UP000306740">
    <property type="component" value="Unassembled WGS sequence"/>
</dbReference>
<evidence type="ECO:0000313" key="2">
    <source>
        <dbReference type="EMBL" id="TNC42280.1"/>
    </source>
</evidence>
<gene>
    <name evidence="3" type="ORF">FHE65_13025</name>
    <name evidence="2" type="ORF">FHE65_21520</name>
</gene>
<dbReference type="EMBL" id="VDFR01000098">
    <property type="protein sequence ID" value="TNC42280.1"/>
    <property type="molecule type" value="Genomic_DNA"/>
</dbReference>
<dbReference type="Pfam" id="PF14019">
    <property type="entry name" value="DUF4235"/>
    <property type="match status" value="1"/>
</dbReference>
<name>A0A5C4MEW5_9ACTN</name>
<sequence length="90" mass="9741">MPKAAKVAYRPVGLISGMAGGLLAGMLFKRVWKRFSDEDEPPSPLSSDYGWRELLLASAIQGMLYALIKAAIDRAGAKGFERVTGEWPGT</sequence>
<dbReference type="AlphaFoldDB" id="A0A5C4MEW5"/>
<evidence type="ECO:0000256" key="1">
    <source>
        <dbReference type="SAM" id="Phobius"/>
    </source>
</evidence>
<dbReference type="RefSeq" id="WP_139086022.1">
    <property type="nucleotide sequence ID" value="NZ_VDFR01000057.1"/>
</dbReference>
<feature type="transmembrane region" description="Helical" evidence="1">
    <location>
        <begin position="49"/>
        <end position="68"/>
    </location>
</feature>
<proteinExistence type="predicted"/>
<dbReference type="InterPro" id="IPR025329">
    <property type="entry name" value="DUF4235"/>
</dbReference>
<organism evidence="2 4">
    <name type="scientific">Mumia zhuanghuii</name>
    <dbReference type="NCBI Taxonomy" id="2585211"/>
    <lineage>
        <taxon>Bacteria</taxon>
        <taxon>Bacillati</taxon>
        <taxon>Actinomycetota</taxon>
        <taxon>Actinomycetes</taxon>
        <taxon>Propionibacteriales</taxon>
        <taxon>Nocardioidaceae</taxon>
        <taxon>Mumia</taxon>
    </lineage>
</organism>
<protein>
    <submittedName>
        <fullName evidence="2">DUF4235 domain-containing protein</fullName>
    </submittedName>
</protein>
<keyword evidence="1" id="KW-0812">Transmembrane</keyword>
<comment type="caution">
    <text evidence="2">The sequence shown here is derived from an EMBL/GenBank/DDBJ whole genome shotgun (WGS) entry which is preliminary data.</text>
</comment>
<keyword evidence="1" id="KW-0472">Membrane</keyword>
<feature type="transmembrane region" description="Helical" evidence="1">
    <location>
        <begin position="12"/>
        <end position="29"/>
    </location>
</feature>
<dbReference type="OrthoDB" id="5244650at2"/>